<evidence type="ECO:0008006" key="3">
    <source>
        <dbReference type="Google" id="ProtNLM"/>
    </source>
</evidence>
<dbReference type="Gene3D" id="3.10.450.40">
    <property type="match status" value="1"/>
</dbReference>
<proteinExistence type="predicted"/>
<evidence type="ECO:0000313" key="2">
    <source>
        <dbReference type="Proteomes" id="UP000469440"/>
    </source>
</evidence>
<organism evidence="1 2">
    <name type="scientific">Caproicibacter fermentans</name>
    <dbReference type="NCBI Taxonomy" id="2576756"/>
    <lineage>
        <taxon>Bacteria</taxon>
        <taxon>Bacillati</taxon>
        <taxon>Bacillota</taxon>
        <taxon>Clostridia</taxon>
        <taxon>Eubacteriales</taxon>
        <taxon>Acutalibacteraceae</taxon>
        <taxon>Caproicibacter</taxon>
    </lineage>
</organism>
<dbReference type="OrthoDB" id="2739807at2"/>
<dbReference type="Proteomes" id="UP000469440">
    <property type="component" value="Unassembled WGS sequence"/>
</dbReference>
<dbReference type="AlphaFoldDB" id="A0A6N8HZS0"/>
<reference evidence="1 2" key="1">
    <citation type="submission" date="2019-09" db="EMBL/GenBank/DDBJ databases">
        <title>Genome sequence of Clostridium sp. EA1.</title>
        <authorList>
            <person name="Poehlein A."/>
            <person name="Bengelsdorf F.R."/>
            <person name="Daniel R."/>
        </authorList>
    </citation>
    <scope>NUCLEOTIDE SEQUENCE [LARGE SCALE GENOMIC DNA]</scope>
    <source>
        <strain evidence="1 2">EA1</strain>
    </source>
</reference>
<comment type="caution">
    <text evidence="1">The sequence shown here is derived from an EMBL/GenBank/DDBJ whole genome shotgun (WGS) entry which is preliminary data.</text>
</comment>
<accession>A0A6N8HZS0</accession>
<dbReference type="SUPFAM" id="SSF160719">
    <property type="entry name" value="gpW/gp25-like"/>
    <property type="match status" value="1"/>
</dbReference>
<sequence length="98" mass="10886">MTRVGSGGPLIDWTLKGQDRIAQNVRNLIHTYCYEIAYHRTMGLPGSLIDRPSNVQMEEARVKVRQMIATYEPRAKVKDVSCRLDAAGAAVVEVILGD</sequence>
<dbReference type="RefSeq" id="WP_156990424.1">
    <property type="nucleotide sequence ID" value="NZ_VWXL01000052.1"/>
</dbReference>
<gene>
    <name evidence="1" type="ORF">CAFE_17870</name>
</gene>
<name>A0A6N8HZS0_9FIRM</name>
<protein>
    <recommendedName>
        <fullName evidence="3">IraD/Gp25-like domain-containing protein</fullName>
    </recommendedName>
</protein>
<keyword evidence="2" id="KW-1185">Reference proteome</keyword>
<evidence type="ECO:0000313" key="1">
    <source>
        <dbReference type="EMBL" id="MVB11085.1"/>
    </source>
</evidence>
<dbReference type="EMBL" id="VWXL01000052">
    <property type="protein sequence ID" value="MVB11085.1"/>
    <property type="molecule type" value="Genomic_DNA"/>
</dbReference>